<organism evidence="1 3">
    <name type="scientific">Didymodactylos carnosus</name>
    <dbReference type="NCBI Taxonomy" id="1234261"/>
    <lineage>
        <taxon>Eukaryota</taxon>
        <taxon>Metazoa</taxon>
        <taxon>Spiralia</taxon>
        <taxon>Gnathifera</taxon>
        <taxon>Rotifera</taxon>
        <taxon>Eurotatoria</taxon>
        <taxon>Bdelloidea</taxon>
        <taxon>Philodinida</taxon>
        <taxon>Philodinidae</taxon>
        <taxon>Didymodactylos</taxon>
    </lineage>
</organism>
<dbReference type="Proteomes" id="UP000681722">
    <property type="component" value="Unassembled WGS sequence"/>
</dbReference>
<evidence type="ECO:0000313" key="1">
    <source>
        <dbReference type="EMBL" id="CAF1613895.1"/>
    </source>
</evidence>
<dbReference type="AlphaFoldDB" id="A0A816BRG7"/>
<keyword evidence="3" id="KW-1185">Reference proteome</keyword>
<feature type="non-terminal residue" evidence="1">
    <location>
        <position position="1"/>
    </location>
</feature>
<gene>
    <name evidence="1" type="ORF">GPM918_LOCUS43286</name>
    <name evidence="2" type="ORF">SRO942_LOCUS44743</name>
</gene>
<protein>
    <submittedName>
        <fullName evidence="1">Uncharacterized protein</fullName>
    </submittedName>
</protein>
<name>A0A816BRG7_9BILA</name>
<dbReference type="EMBL" id="CAJNOQ010038798">
    <property type="protein sequence ID" value="CAF1613895.1"/>
    <property type="molecule type" value="Genomic_DNA"/>
</dbReference>
<accession>A0A816BRG7</accession>
<dbReference type="Proteomes" id="UP000663829">
    <property type="component" value="Unassembled WGS sequence"/>
</dbReference>
<comment type="caution">
    <text evidence="1">The sequence shown here is derived from an EMBL/GenBank/DDBJ whole genome shotgun (WGS) entry which is preliminary data.</text>
</comment>
<dbReference type="EMBL" id="CAJOBC010105686">
    <property type="protein sequence ID" value="CAF4499177.1"/>
    <property type="molecule type" value="Genomic_DNA"/>
</dbReference>
<reference evidence="1" key="1">
    <citation type="submission" date="2021-02" db="EMBL/GenBank/DDBJ databases">
        <authorList>
            <person name="Nowell W R."/>
        </authorList>
    </citation>
    <scope>NUCLEOTIDE SEQUENCE</scope>
</reference>
<evidence type="ECO:0000313" key="2">
    <source>
        <dbReference type="EMBL" id="CAF4499177.1"/>
    </source>
</evidence>
<proteinExistence type="predicted"/>
<sequence length="247" mass="28853">YNLARNILPKISLYPTVNCVFVYTRHIFQSPTNEEMESLNPLRGNVQLDGASLLPVSTILQEIQTSFIYYAGKQNKTLDLSTESATFLWYQLILYVLQRMPCTKQTIALSIESLSEYYKPYTEQQAIRFAVFARYYSPNESLMRYMNNSYLSKIIRKALKTQDLNILFLCRFFIIDLSNQVNTKTSILKEDLPRHFHCMIKIDKTQIDRYKRNSNGHILTASGFLLAYTKIEDAQIFSRKNANNEYI</sequence>
<evidence type="ECO:0000313" key="3">
    <source>
        <dbReference type="Proteomes" id="UP000663829"/>
    </source>
</evidence>